<dbReference type="InterPro" id="IPR011677">
    <property type="entry name" value="TCTN1-3_dom"/>
</dbReference>
<dbReference type="PANTHER" id="PTHR14611:SF4">
    <property type="entry name" value="TECTONIC-3"/>
    <property type="match status" value="1"/>
</dbReference>
<comment type="subunit">
    <text evidence="2">Part of the tectonic-like complex (also named B9 complex).</text>
</comment>
<evidence type="ECO:0000313" key="11">
    <source>
        <dbReference type="Proteomes" id="UP001497482"/>
    </source>
</evidence>
<feature type="signal peptide" evidence="7">
    <location>
        <begin position="1"/>
        <end position="25"/>
    </location>
</feature>
<gene>
    <name evidence="10" type="ORF">KC01_LOCUS27687</name>
</gene>
<feature type="region of interest" description="Disordered" evidence="6">
    <location>
        <begin position="28"/>
        <end position="71"/>
    </location>
</feature>
<feature type="chain" id="PRO_5043819496" description="Tectonic domain-containing protein" evidence="7">
    <location>
        <begin position="26"/>
        <end position="558"/>
    </location>
</feature>
<evidence type="ECO:0000313" key="10">
    <source>
        <dbReference type="EMBL" id="CAL1599412.1"/>
    </source>
</evidence>
<dbReference type="GO" id="GO:0007224">
    <property type="term" value="P:smoothened signaling pathway"/>
    <property type="evidence" value="ECO:0007669"/>
    <property type="project" value="TreeGrafter"/>
</dbReference>
<evidence type="ECO:0000256" key="2">
    <source>
        <dbReference type="ARBA" id="ARBA00011495"/>
    </source>
</evidence>
<feature type="compositionally biased region" description="Polar residues" evidence="6">
    <location>
        <begin position="28"/>
        <end position="67"/>
    </location>
</feature>
<evidence type="ECO:0000256" key="5">
    <source>
        <dbReference type="ARBA" id="ARBA00023180"/>
    </source>
</evidence>
<accession>A0AAV2LJ64</accession>
<feature type="domain" description="Tectonic-1-3" evidence="8">
    <location>
        <begin position="188"/>
        <end position="341"/>
    </location>
</feature>
<keyword evidence="4" id="KW-0970">Cilium biogenesis/degradation</keyword>
<dbReference type="InterPro" id="IPR057724">
    <property type="entry name" value="TCTN1-3_N"/>
</dbReference>
<evidence type="ECO:0000256" key="7">
    <source>
        <dbReference type="SAM" id="SignalP"/>
    </source>
</evidence>
<dbReference type="Proteomes" id="UP001497482">
    <property type="component" value="Chromosome 23"/>
</dbReference>
<evidence type="ECO:0008006" key="12">
    <source>
        <dbReference type="Google" id="ProtNLM"/>
    </source>
</evidence>
<comment type="similarity">
    <text evidence="1">Belongs to the tectonic family.</text>
</comment>
<protein>
    <recommendedName>
        <fullName evidence="12">Tectonic domain-containing protein</fullName>
    </recommendedName>
</protein>
<organism evidence="10 11">
    <name type="scientific">Knipowitschia caucasica</name>
    <name type="common">Caucasian dwarf goby</name>
    <name type="synonym">Pomatoschistus caucasicus</name>
    <dbReference type="NCBI Taxonomy" id="637954"/>
    <lineage>
        <taxon>Eukaryota</taxon>
        <taxon>Metazoa</taxon>
        <taxon>Chordata</taxon>
        <taxon>Craniata</taxon>
        <taxon>Vertebrata</taxon>
        <taxon>Euteleostomi</taxon>
        <taxon>Actinopterygii</taxon>
        <taxon>Neopterygii</taxon>
        <taxon>Teleostei</taxon>
        <taxon>Neoteleostei</taxon>
        <taxon>Acanthomorphata</taxon>
        <taxon>Gobiaria</taxon>
        <taxon>Gobiiformes</taxon>
        <taxon>Gobioidei</taxon>
        <taxon>Gobiidae</taxon>
        <taxon>Gobiinae</taxon>
        <taxon>Knipowitschia</taxon>
    </lineage>
</organism>
<evidence type="ECO:0000256" key="1">
    <source>
        <dbReference type="ARBA" id="ARBA00007633"/>
    </source>
</evidence>
<dbReference type="InterPro" id="IPR040354">
    <property type="entry name" value="TCTN1-3"/>
</dbReference>
<feature type="domain" description="Tectonic-1-3 N-terminal" evidence="9">
    <location>
        <begin position="69"/>
        <end position="150"/>
    </location>
</feature>
<evidence type="ECO:0000256" key="4">
    <source>
        <dbReference type="ARBA" id="ARBA00022794"/>
    </source>
</evidence>
<keyword evidence="5" id="KW-0325">Glycoprotein</keyword>
<dbReference type="EMBL" id="OZ035845">
    <property type="protein sequence ID" value="CAL1599412.1"/>
    <property type="molecule type" value="Genomic_DNA"/>
</dbReference>
<evidence type="ECO:0000256" key="3">
    <source>
        <dbReference type="ARBA" id="ARBA00022729"/>
    </source>
</evidence>
<proteinExistence type="inferred from homology"/>
<name>A0AAV2LJ64_KNICA</name>
<keyword evidence="11" id="KW-1185">Reference proteome</keyword>
<evidence type="ECO:0000259" key="9">
    <source>
        <dbReference type="Pfam" id="PF25752"/>
    </source>
</evidence>
<reference evidence="10 11" key="1">
    <citation type="submission" date="2024-04" db="EMBL/GenBank/DDBJ databases">
        <authorList>
            <person name="Waldvogel A.-M."/>
            <person name="Schoenle A."/>
        </authorList>
    </citation>
    <scope>NUCLEOTIDE SEQUENCE [LARGE SCALE GENOMIC DNA]</scope>
</reference>
<dbReference type="Pfam" id="PF25752">
    <property type="entry name" value="DUF1619_N"/>
    <property type="match status" value="1"/>
</dbReference>
<dbReference type="GO" id="GO:0060271">
    <property type="term" value="P:cilium assembly"/>
    <property type="evidence" value="ECO:0007669"/>
    <property type="project" value="TreeGrafter"/>
</dbReference>
<keyword evidence="3 7" id="KW-0732">Signal</keyword>
<evidence type="ECO:0000256" key="6">
    <source>
        <dbReference type="SAM" id="MobiDB-lite"/>
    </source>
</evidence>
<dbReference type="AlphaFoldDB" id="A0AAV2LJ64"/>
<feature type="domain" description="Tectonic-1-3" evidence="8">
    <location>
        <begin position="375"/>
        <end position="521"/>
    </location>
</feature>
<sequence>MARLVLLHVTLVYVLSLLSYGAVLAQTPTEPSNTSSQTTPDVNATEEFTSSPTDGSTVDTPGTTPPSAVTDAPAVLPLDEHGCLCDLTSGFCDIGCCCDTEDCGVANLSTVFTGCPQKAKSGVCVEKWLMFRANVDSSHVSVTDSLFCVQPAVKSVSIREASPTNPALGLSYHFDPPEQMANTFTRDFYRVDDVILAYYPLTSSRGLLRQPSPGAASALCNNRNPAKFLRSSTFSCSRVISAQSCITDPALNARSYIHDLNLIKHPILPTDPVTDLLIPVMPSSNWTAPSERNNSCLNVVKRVNVVIGYTERGEISSANVDIVVVNVDLEQLLLQTHAVQFQLITQTPPAPRALTAAVGLKPGSLVFGRHFEDVKPLTVVGVSHTGECSDTHARKSILFGHNSISGCSFTSTAQNCSDLRTEMYNIHRGAAIPDSVAMNSGAEPDWTRVIAEECLVSPQESCDTGCTLPHSLSVRVLWARQGLLELPHAYILGVKYVFHCGVFKCPLTEALALSNQVTFVDTTLHPDLPRGEPQLHWRFPFGFFTRGIAEVDGHGSFS</sequence>
<dbReference type="Pfam" id="PF07773">
    <property type="entry name" value="TCTN_DUF1619"/>
    <property type="match status" value="2"/>
</dbReference>
<evidence type="ECO:0000259" key="8">
    <source>
        <dbReference type="Pfam" id="PF07773"/>
    </source>
</evidence>
<dbReference type="PANTHER" id="PTHR14611">
    <property type="entry name" value="TECTONIC FAMILY MEMBER"/>
    <property type="match status" value="1"/>
</dbReference>